<keyword evidence="3" id="KW-1185">Reference proteome</keyword>
<accession>A0A2U8JH91</accession>
<evidence type="ECO:0000313" key="3">
    <source>
        <dbReference type="Proteomes" id="UP000290049"/>
    </source>
</evidence>
<keyword evidence="1" id="KW-0472">Membrane</keyword>
<name>A0A2U8JH91_9CLOS</name>
<dbReference type="KEGG" id="vg:41702154"/>
<reference evidence="2" key="1">
    <citation type="journal article" date="2018" name="Arch. Virol.">
        <title>High-throughput sequencing reveals a novel closterovirus in arracacha (Arracacia xanthorrhiza).</title>
        <authorList>
            <person name="Orilio A.F."/>
            <person name="Blawid R."/>
            <person name="Costa G.A."/>
            <person name="Gomes S.S."/>
            <person name="Nagata T."/>
            <person name="Madeira N.R."/>
            <person name="Inoue-Nagata A.K."/>
            <person name="Resende R.O."/>
        </authorList>
    </citation>
    <scope>NUCLEOTIDE SEQUENCE [LARGE SCALE GENOMIC DNA]</scope>
    <source>
        <strain evidence="2">MS#6</strain>
    </source>
</reference>
<evidence type="ECO:0000256" key="1">
    <source>
        <dbReference type="SAM" id="Phobius"/>
    </source>
</evidence>
<dbReference type="Proteomes" id="UP000290049">
    <property type="component" value="Segment"/>
</dbReference>
<feature type="transmembrane region" description="Helical" evidence="1">
    <location>
        <begin position="7"/>
        <end position="28"/>
    </location>
</feature>
<evidence type="ECO:0000313" key="2">
    <source>
        <dbReference type="EMBL" id="AWK68094.1"/>
    </source>
</evidence>
<proteinExistence type="predicted"/>
<dbReference type="Pfam" id="PF06716">
    <property type="entry name" value="MP_p6"/>
    <property type="match status" value="1"/>
</dbReference>
<organism evidence="2">
    <name type="scientific">Arracacha virus 1</name>
    <dbReference type="NCBI Taxonomy" id="2201042"/>
    <lineage>
        <taxon>Viruses</taxon>
        <taxon>Riboviria</taxon>
        <taxon>Orthornavirae</taxon>
        <taxon>Kitrinoviricota</taxon>
        <taxon>Alsuviricetes</taxon>
        <taxon>Martellivirales</taxon>
        <taxon>Closteroviridae</taxon>
        <taxon>Closterovirus</taxon>
        <taxon>Closterovirus arracaciae</taxon>
    </lineage>
</organism>
<dbReference type="RefSeq" id="YP_009551995.1">
    <property type="nucleotide sequence ID" value="NC_040570.1"/>
</dbReference>
<dbReference type="InterPro" id="IPR009591">
    <property type="entry name" value="Beet_yellows_virus_p6"/>
</dbReference>
<dbReference type="EMBL" id="MG919988">
    <property type="protein sequence ID" value="AWK68094.1"/>
    <property type="molecule type" value="Genomic_RNA"/>
</dbReference>
<dbReference type="GeneID" id="41702154"/>
<keyword evidence="1" id="KW-0812">Transmembrane</keyword>
<sequence length="67" mass="7618">MDCSLKSYLLLLFGFVVSIFCFLLVYIAKFVIACFSTIASVDREESLDRLRNNTSFRLDRGAQTVTV</sequence>
<protein>
    <submittedName>
        <fullName evidence="2">P7</fullName>
    </submittedName>
</protein>
<keyword evidence="1" id="KW-1133">Transmembrane helix</keyword>